<feature type="chain" id="PRO_5046297888" description="TRAP-type C4-dicarboxylate transport system, substrate-binding protein" evidence="2">
    <location>
        <begin position="27"/>
        <end position="421"/>
    </location>
</feature>
<name>A0ABP5IGI7_9MICO</name>
<dbReference type="PANTHER" id="PTHR33376">
    <property type="match status" value="1"/>
</dbReference>
<dbReference type="PANTHER" id="PTHR33376:SF15">
    <property type="entry name" value="BLL6794 PROTEIN"/>
    <property type="match status" value="1"/>
</dbReference>
<dbReference type="Gene3D" id="3.40.190.170">
    <property type="entry name" value="Bacterial extracellular solute-binding protein, family 7"/>
    <property type="match status" value="1"/>
</dbReference>
<gene>
    <name evidence="3" type="ORF">GCM10009823_21530</name>
</gene>
<reference evidence="4" key="1">
    <citation type="journal article" date="2019" name="Int. J. Syst. Evol. Microbiol.">
        <title>The Global Catalogue of Microorganisms (GCM) 10K type strain sequencing project: providing services to taxonomists for standard genome sequencing and annotation.</title>
        <authorList>
            <consortium name="The Broad Institute Genomics Platform"/>
            <consortium name="The Broad Institute Genome Sequencing Center for Infectious Disease"/>
            <person name="Wu L."/>
            <person name="Ma J."/>
        </authorList>
    </citation>
    <scope>NUCLEOTIDE SEQUENCE [LARGE SCALE GENOMIC DNA]</scope>
    <source>
        <strain evidence="4">JCM 15900</strain>
    </source>
</reference>
<protein>
    <recommendedName>
        <fullName evidence="5">TRAP-type C4-dicarboxylate transport system, substrate-binding protein</fullName>
    </recommendedName>
</protein>
<dbReference type="InterPro" id="IPR018389">
    <property type="entry name" value="DctP_fam"/>
</dbReference>
<evidence type="ECO:0000256" key="2">
    <source>
        <dbReference type="SAM" id="SignalP"/>
    </source>
</evidence>
<organism evidence="3 4">
    <name type="scientific">Brevibacterium salitolerans</name>
    <dbReference type="NCBI Taxonomy" id="1403566"/>
    <lineage>
        <taxon>Bacteria</taxon>
        <taxon>Bacillati</taxon>
        <taxon>Actinomycetota</taxon>
        <taxon>Actinomycetes</taxon>
        <taxon>Micrococcales</taxon>
        <taxon>Brevibacteriaceae</taxon>
        <taxon>Brevibacterium</taxon>
    </lineage>
</organism>
<keyword evidence="1 2" id="KW-0732">Signal</keyword>
<dbReference type="Proteomes" id="UP001500984">
    <property type="component" value="Unassembled WGS sequence"/>
</dbReference>
<evidence type="ECO:0000313" key="3">
    <source>
        <dbReference type="EMBL" id="GAA2099596.1"/>
    </source>
</evidence>
<evidence type="ECO:0000256" key="1">
    <source>
        <dbReference type="ARBA" id="ARBA00022729"/>
    </source>
</evidence>
<dbReference type="Pfam" id="PF03480">
    <property type="entry name" value="DctP"/>
    <property type="match status" value="1"/>
</dbReference>
<dbReference type="PROSITE" id="PS51257">
    <property type="entry name" value="PROKAR_LIPOPROTEIN"/>
    <property type="match status" value="1"/>
</dbReference>
<keyword evidence="4" id="KW-1185">Reference proteome</keyword>
<proteinExistence type="predicted"/>
<dbReference type="RefSeq" id="WP_344337170.1">
    <property type="nucleotide sequence ID" value="NZ_BAAAPZ010000008.1"/>
</dbReference>
<dbReference type="InterPro" id="IPR038404">
    <property type="entry name" value="TRAP_DctP_sf"/>
</dbReference>
<evidence type="ECO:0008006" key="5">
    <source>
        <dbReference type="Google" id="ProtNLM"/>
    </source>
</evidence>
<sequence>MKTKKSITAVSATALGALVLSGCAGGAGGGQDTAAGEGVEPRADFSAYQEALADMPETTLVYQASAQSPEGPDALRSEEFKKNVEEASGGRIEVELVHGQAIAAYGEVPAALEDGRIDIAYMLNIYDPANFPVTSAFSAGTTLAGGSPRAAEMAANAAFLEVGWDSPALMAEYEEHSMVPLVPVHAMGGIHAVCAEPVDTLADWKGKQLLVGTAGMVPQAESLGATPVSLSYLEAYEGLQRGTVDCMATSPVGAAAGGVVEVAPYLRLAEEANFARGIGAIAAGPSFETLPLAAQQLVFDQLTEVFNNSLRSDLESNIGVAETALANGGSIAPMDAETEAKIKESSAALIQEQVDKGLVPEDFADTITERLDYWTGVTEEMGYGDEGDFETLSEWHDTDPEFLMPFSERVFDEVISQHRPE</sequence>
<comment type="caution">
    <text evidence="3">The sequence shown here is derived from an EMBL/GenBank/DDBJ whole genome shotgun (WGS) entry which is preliminary data.</text>
</comment>
<accession>A0ABP5IGI7</accession>
<feature type="signal peptide" evidence="2">
    <location>
        <begin position="1"/>
        <end position="26"/>
    </location>
</feature>
<dbReference type="EMBL" id="BAAAPZ010000008">
    <property type="protein sequence ID" value="GAA2099596.1"/>
    <property type="molecule type" value="Genomic_DNA"/>
</dbReference>
<evidence type="ECO:0000313" key="4">
    <source>
        <dbReference type="Proteomes" id="UP001500984"/>
    </source>
</evidence>